<feature type="transmembrane region" description="Helical" evidence="7">
    <location>
        <begin position="12"/>
        <end position="34"/>
    </location>
</feature>
<keyword evidence="4 7" id="KW-0812">Transmembrane</keyword>
<dbReference type="Gene3D" id="3.40.50.720">
    <property type="entry name" value="NAD(P)-binding Rossmann-like Domain"/>
    <property type="match status" value="1"/>
</dbReference>
<evidence type="ECO:0000256" key="7">
    <source>
        <dbReference type="SAM" id="Phobius"/>
    </source>
</evidence>
<evidence type="ECO:0000313" key="9">
    <source>
        <dbReference type="EMBL" id="MFC3715271.1"/>
    </source>
</evidence>
<dbReference type="EMBL" id="JBHRYA010000003">
    <property type="protein sequence ID" value="MFC3715271.1"/>
    <property type="molecule type" value="Genomic_DNA"/>
</dbReference>
<dbReference type="PANTHER" id="PTHR30576:SF21">
    <property type="entry name" value="UDP-GLUCOSE:UNDECAPRENYL-PHOSPHATE GLUCOSE-1-PHOSPHATE TRANSFERASE"/>
    <property type="match status" value="1"/>
</dbReference>
<proteinExistence type="inferred from homology"/>
<evidence type="ECO:0000256" key="5">
    <source>
        <dbReference type="ARBA" id="ARBA00022989"/>
    </source>
</evidence>
<evidence type="ECO:0000256" key="1">
    <source>
        <dbReference type="ARBA" id="ARBA00004141"/>
    </source>
</evidence>
<dbReference type="InterPro" id="IPR003362">
    <property type="entry name" value="Bact_transf"/>
</dbReference>
<name>A0ABV7XHP9_9GAMM</name>
<feature type="transmembrane region" description="Helical" evidence="7">
    <location>
        <begin position="109"/>
        <end position="136"/>
    </location>
</feature>
<evidence type="ECO:0000256" key="6">
    <source>
        <dbReference type="ARBA" id="ARBA00023136"/>
    </source>
</evidence>
<evidence type="ECO:0000313" key="10">
    <source>
        <dbReference type="Proteomes" id="UP001595705"/>
    </source>
</evidence>
<dbReference type="RefSeq" id="WP_386742393.1">
    <property type="nucleotide sequence ID" value="NZ_JBHRYA010000003.1"/>
</dbReference>
<feature type="transmembrane region" description="Helical" evidence="7">
    <location>
        <begin position="83"/>
        <end position="103"/>
    </location>
</feature>
<evidence type="ECO:0000259" key="8">
    <source>
        <dbReference type="Pfam" id="PF02397"/>
    </source>
</evidence>
<sequence length="464" mass="51896">MISAFSGRADRTVRLLWFLELLAMLLAVTAAVWLRFMDDPVSRGMFVESAPVRTLLVAAFVTGAMAAFGLYQPHVRHNRVDLVLRIALAFAFGGVALLVLYYAVPQTYIGRGVLVIALAIGFIAICTLRLVVYGLFGVEAFKRRILILGAGKAADLINSRLRRRSDRKAFAIIGFLPIPGQEEVVAEDLLVRSTDPLHEIAQRLNADEIVVAPDERRGGLPMEQILRCAQHGISVVDLTMFFEREAGLIKLEVADPSSLVFSGGFDHSFPRRLSKRAFDIAAALVLLLLAWPVMLVVAACVWLESGAPILYRQVRVGEDGRTFSLAKFRSMRTDAEKNGVAVWASTNDDRTTRVGRFIRATRLDELPQLFNVLAGDMSFVGPRPERPQFVDQLNQEIRYYSVRHSVKPGLTGWAQLRYPYGASVQDAREKLKFDLFYVKNHGLIFDFMILLQTVEVVLFRRGAR</sequence>
<keyword evidence="10" id="KW-1185">Reference proteome</keyword>
<feature type="transmembrane region" description="Helical" evidence="7">
    <location>
        <begin position="280"/>
        <end position="304"/>
    </location>
</feature>
<keyword evidence="5 7" id="KW-1133">Transmembrane helix</keyword>
<feature type="transmembrane region" description="Helical" evidence="7">
    <location>
        <begin position="54"/>
        <end position="71"/>
    </location>
</feature>
<comment type="subcellular location">
    <subcellularLocation>
        <location evidence="1">Membrane</location>
        <topology evidence="1">Multi-pass membrane protein</topology>
    </subcellularLocation>
</comment>
<dbReference type="Proteomes" id="UP001595705">
    <property type="component" value="Unassembled WGS sequence"/>
</dbReference>
<dbReference type="NCBIfam" id="TIGR03013">
    <property type="entry name" value="EpsB_2"/>
    <property type="match status" value="1"/>
</dbReference>
<feature type="domain" description="Bacterial sugar transferase" evidence="8">
    <location>
        <begin position="275"/>
        <end position="458"/>
    </location>
</feature>
<comment type="caution">
    <text evidence="9">The sequence shown here is derived from an EMBL/GenBank/DDBJ whole genome shotgun (WGS) entry which is preliminary data.</text>
</comment>
<dbReference type="NCBIfam" id="TIGR03025">
    <property type="entry name" value="EPS_sugtrans"/>
    <property type="match status" value="1"/>
</dbReference>
<accession>A0ABV7XHP9</accession>
<dbReference type="InterPro" id="IPR017475">
    <property type="entry name" value="EPS_sugar_tfrase"/>
</dbReference>
<dbReference type="InterPro" id="IPR017464">
    <property type="entry name" value="Sugar_tfrase_EpsB_2"/>
</dbReference>
<comment type="similarity">
    <text evidence="2">Belongs to the bacterial sugar transferase family.</text>
</comment>
<keyword evidence="3" id="KW-0808">Transferase</keyword>
<dbReference type="Pfam" id="PF02397">
    <property type="entry name" value="Bac_transf"/>
    <property type="match status" value="1"/>
</dbReference>
<evidence type="ECO:0000256" key="3">
    <source>
        <dbReference type="ARBA" id="ARBA00022679"/>
    </source>
</evidence>
<evidence type="ECO:0000256" key="4">
    <source>
        <dbReference type="ARBA" id="ARBA00022692"/>
    </source>
</evidence>
<gene>
    <name evidence="9" type="ORF">ACFONC_03800</name>
</gene>
<evidence type="ECO:0000256" key="2">
    <source>
        <dbReference type="ARBA" id="ARBA00006464"/>
    </source>
</evidence>
<keyword evidence="6 7" id="KW-0472">Membrane</keyword>
<dbReference type="PANTHER" id="PTHR30576">
    <property type="entry name" value="COLANIC BIOSYNTHESIS UDP-GLUCOSE LIPID CARRIER TRANSFERASE"/>
    <property type="match status" value="1"/>
</dbReference>
<reference evidence="10" key="1">
    <citation type="journal article" date="2019" name="Int. J. Syst. Evol. Microbiol.">
        <title>The Global Catalogue of Microorganisms (GCM) 10K type strain sequencing project: providing services to taxonomists for standard genome sequencing and annotation.</title>
        <authorList>
            <consortium name="The Broad Institute Genomics Platform"/>
            <consortium name="The Broad Institute Genome Sequencing Center for Infectious Disease"/>
            <person name="Wu L."/>
            <person name="Ma J."/>
        </authorList>
    </citation>
    <scope>NUCLEOTIDE SEQUENCE [LARGE SCALE GENOMIC DNA]</scope>
    <source>
        <strain evidence="10">KCTC 42441</strain>
    </source>
</reference>
<organism evidence="9 10">
    <name type="scientific">Luteimonas soli</name>
    <dbReference type="NCBI Taxonomy" id="1648966"/>
    <lineage>
        <taxon>Bacteria</taxon>
        <taxon>Pseudomonadati</taxon>
        <taxon>Pseudomonadota</taxon>
        <taxon>Gammaproteobacteria</taxon>
        <taxon>Lysobacterales</taxon>
        <taxon>Lysobacteraceae</taxon>
        <taxon>Luteimonas</taxon>
    </lineage>
</organism>
<protein>
    <submittedName>
        <fullName evidence="9">TIGR03013 family XrtA/PEP-CTERM system glycosyltransferase</fullName>
    </submittedName>
</protein>